<dbReference type="EMBL" id="AZDX01000016">
    <property type="protein sequence ID" value="KRL06684.1"/>
    <property type="molecule type" value="Genomic_DNA"/>
</dbReference>
<keyword evidence="1" id="KW-0472">Membrane</keyword>
<comment type="caution">
    <text evidence="2">The sequence shown here is derived from an EMBL/GenBank/DDBJ whole genome shotgun (WGS) entry which is preliminary data.</text>
</comment>
<evidence type="ECO:0000313" key="2">
    <source>
        <dbReference type="EMBL" id="KRL06684.1"/>
    </source>
</evidence>
<accession>A0A0R1MFB0</accession>
<dbReference type="Proteomes" id="UP000051448">
    <property type="component" value="Unassembled WGS sequence"/>
</dbReference>
<protein>
    <submittedName>
        <fullName evidence="2">Uncharacterized protein</fullName>
    </submittedName>
</protein>
<organism evidence="2 3">
    <name type="scientific">Liquorilactobacillus hordei DSM 19519</name>
    <dbReference type="NCBI Taxonomy" id="1423759"/>
    <lineage>
        <taxon>Bacteria</taxon>
        <taxon>Bacillati</taxon>
        <taxon>Bacillota</taxon>
        <taxon>Bacilli</taxon>
        <taxon>Lactobacillales</taxon>
        <taxon>Lactobacillaceae</taxon>
        <taxon>Liquorilactobacillus</taxon>
    </lineage>
</organism>
<dbReference type="PATRIC" id="fig|1423759.3.peg.508"/>
<proteinExistence type="predicted"/>
<evidence type="ECO:0000313" key="3">
    <source>
        <dbReference type="Proteomes" id="UP000051448"/>
    </source>
</evidence>
<dbReference type="AlphaFoldDB" id="A0A0R1MFB0"/>
<gene>
    <name evidence="2" type="ORF">FC92_GL000471</name>
</gene>
<reference evidence="2 3" key="1">
    <citation type="journal article" date="2015" name="Genome Announc.">
        <title>Expanding the biotechnology potential of lactobacilli through comparative genomics of 213 strains and associated genera.</title>
        <authorList>
            <person name="Sun Z."/>
            <person name="Harris H.M."/>
            <person name="McCann A."/>
            <person name="Guo C."/>
            <person name="Argimon S."/>
            <person name="Zhang W."/>
            <person name="Yang X."/>
            <person name="Jeffery I.B."/>
            <person name="Cooney J.C."/>
            <person name="Kagawa T.F."/>
            <person name="Liu W."/>
            <person name="Song Y."/>
            <person name="Salvetti E."/>
            <person name="Wrobel A."/>
            <person name="Rasinkangas P."/>
            <person name="Parkhill J."/>
            <person name="Rea M.C."/>
            <person name="O'Sullivan O."/>
            <person name="Ritari J."/>
            <person name="Douillard F.P."/>
            <person name="Paul Ross R."/>
            <person name="Yang R."/>
            <person name="Briner A.E."/>
            <person name="Felis G.E."/>
            <person name="de Vos W.M."/>
            <person name="Barrangou R."/>
            <person name="Klaenhammer T.R."/>
            <person name="Caufield P.W."/>
            <person name="Cui Y."/>
            <person name="Zhang H."/>
            <person name="O'Toole P.W."/>
        </authorList>
    </citation>
    <scope>NUCLEOTIDE SEQUENCE [LARGE SCALE GENOMIC DNA]</scope>
    <source>
        <strain evidence="2 3">DSM 19519</strain>
    </source>
</reference>
<dbReference type="RefSeq" id="WP_157047955.1">
    <property type="nucleotide sequence ID" value="NZ_AZDX01000016.1"/>
</dbReference>
<dbReference type="GeneID" id="98311079"/>
<keyword evidence="1" id="KW-0812">Transmembrane</keyword>
<keyword evidence="3" id="KW-1185">Reference proteome</keyword>
<keyword evidence="1" id="KW-1133">Transmembrane helix</keyword>
<sequence length="52" mass="5961">MSEAETLSYWAVLICLLIIYMEPSQKLSFDLAFFGSLSTAVDEKFLLRIIKD</sequence>
<feature type="transmembrane region" description="Helical" evidence="1">
    <location>
        <begin position="6"/>
        <end position="23"/>
    </location>
</feature>
<name>A0A0R1MFB0_9LACO</name>
<evidence type="ECO:0000256" key="1">
    <source>
        <dbReference type="SAM" id="Phobius"/>
    </source>
</evidence>